<gene>
    <name evidence="2" type="ORF">S03H2_21710</name>
</gene>
<proteinExistence type="predicted"/>
<comment type="caution">
    <text evidence="2">The sequence shown here is derived from an EMBL/GenBank/DDBJ whole genome shotgun (WGS) entry which is preliminary data.</text>
</comment>
<dbReference type="AlphaFoldDB" id="X1FR45"/>
<dbReference type="InterPro" id="IPR011604">
    <property type="entry name" value="PDDEXK-like_dom_sf"/>
</dbReference>
<feature type="domain" description="PD-(D/E)XK endonuclease-like" evidence="1">
    <location>
        <begin position="8"/>
        <end position="105"/>
    </location>
</feature>
<dbReference type="Gene3D" id="3.90.320.10">
    <property type="match status" value="1"/>
</dbReference>
<evidence type="ECO:0000313" key="2">
    <source>
        <dbReference type="EMBL" id="GAH31839.1"/>
    </source>
</evidence>
<protein>
    <recommendedName>
        <fullName evidence="1">PD-(D/E)XK endonuclease-like domain-containing protein</fullName>
    </recommendedName>
</protein>
<accession>X1FR45</accession>
<reference evidence="2" key="1">
    <citation type="journal article" date="2014" name="Front. Microbiol.">
        <title>High frequency of phylogenetically diverse reductive dehalogenase-homologous genes in deep subseafloor sedimentary metagenomes.</title>
        <authorList>
            <person name="Kawai M."/>
            <person name="Futagami T."/>
            <person name="Toyoda A."/>
            <person name="Takaki Y."/>
            <person name="Nishi S."/>
            <person name="Hori S."/>
            <person name="Arai W."/>
            <person name="Tsubouchi T."/>
            <person name="Morono Y."/>
            <person name="Uchiyama I."/>
            <person name="Ito T."/>
            <person name="Fujiyama A."/>
            <person name="Inagaki F."/>
            <person name="Takami H."/>
        </authorList>
    </citation>
    <scope>NUCLEOTIDE SEQUENCE</scope>
    <source>
        <strain evidence="2">Expedition CK06-06</strain>
    </source>
</reference>
<sequence length="117" mass="13714">MLTTYHKNLAPKIQPVEVEREFLLDTGVTELPLKGYIDLIDDQHYIIDHKTSKRSFPKDAAERDIQLTAYAMAYRKLYGQDERGVRLHTMVRTKQPKIQQLKATRTQADIERFLRLA</sequence>
<feature type="non-terminal residue" evidence="2">
    <location>
        <position position="117"/>
    </location>
</feature>
<name>X1FR45_9ZZZZ</name>
<evidence type="ECO:0000259" key="1">
    <source>
        <dbReference type="Pfam" id="PF12705"/>
    </source>
</evidence>
<dbReference type="Pfam" id="PF12705">
    <property type="entry name" value="PDDEXK_1"/>
    <property type="match status" value="1"/>
</dbReference>
<dbReference type="InterPro" id="IPR038726">
    <property type="entry name" value="PDDEXK_AddAB-type"/>
</dbReference>
<organism evidence="2">
    <name type="scientific">marine sediment metagenome</name>
    <dbReference type="NCBI Taxonomy" id="412755"/>
    <lineage>
        <taxon>unclassified sequences</taxon>
        <taxon>metagenomes</taxon>
        <taxon>ecological metagenomes</taxon>
    </lineage>
</organism>
<dbReference type="EMBL" id="BARU01011590">
    <property type="protein sequence ID" value="GAH31839.1"/>
    <property type="molecule type" value="Genomic_DNA"/>
</dbReference>